<dbReference type="InterPro" id="IPR007861">
    <property type="entry name" value="DNA_mismatch_repair_MutS_clamp"/>
</dbReference>
<sequence>MTPMLRQYFEIKDKHKDKILFFRLGDFYEMFGKDAQRASLILDIVLTARHKGTENEIPMCGLPYHAADQYISKLTKAGCKVAICEQVSDPSLPGIVKREVVQIITPGTTMNSSLLEKSENNFLASVAGKKAPQSLMGDGCGPAMVAEGNNFGAAFVDLTTGEFRVMEISGEDNLISELKRINPAEVLVDYGIGGLSRRDEACLRRQAVPRLYNGEKSDWYYVFKNVSKFIPASYFEPEKVLCEQFGINDLAGFGIESLKIGIRAAANLLMYLKDTQKTRLSHINKIALHNPYDYMILDEATIKNLDLLYNWQMKSKEGTLLGVLDKTATAMGARLLKRWILHPLIKSGEIEKRLKAVEYFYDHNDLREELRTLLSKLMDMERLFSRIGCARANARDLVFLKESLKIIENIKSFVLNYGHEIEKAGGIDEIKNIELADIIAEIEKKIIDEPPVSIIDGGIIKNGNNIELDELRKISSGGKSWITDLQARERERTGINSLKVKFNRVFGYYIEVSNANIQSVPENYTRKQTIVNGERFITPELKEYEEKVLIAEEKIRDIEYKIFEETARDIAVHSEIILKTASLIAELDVFLNFAHIARKNNYAKPSVSDGNVIAIKEGRHPVIEMMQNIDFVPNDSRFDNLENRIIVLTGPNMAGKSVYLRQNALICLMAQIGSFVPAKEAKLCVLDRIFTRVGATDNIAKGQSTFMVEMQEASRILHNATEKSLIIFDELGRGTSTYDGVSIAWAVIEYLHSKIKGKTIFATHYHELVELAEKFEGIKNYRMAVLENEDGVVFLHKIIKGGIDKSYGIEVAKLAGMPKELVERAREILKKLENGGGNLQRGDLNFGQGQETLRSIRGRAGSLDPAMQPPLIKIESELEKEIKSLDLNNMTPMEVVSFVSDLQKKLDQERNESQ</sequence>
<keyword evidence="6 9" id="KW-0238">DNA-binding</keyword>
<dbReference type="Gene3D" id="1.10.1420.10">
    <property type="match status" value="2"/>
</dbReference>
<organism evidence="12 13">
    <name type="scientific">Candidatus Falkowbacteria bacterium RBG_13_39_14</name>
    <dbReference type="NCBI Taxonomy" id="1797985"/>
    <lineage>
        <taxon>Bacteria</taxon>
        <taxon>Candidatus Falkowiibacteriota</taxon>
    </lineage>
</organism>
<dbReference type="Pfam" id="PF05188">
    <property type="entry name" value="MutS_II"/>
    <property type="match status" value="1"/>
</dbReference>
<evidence type="ECO:0000256" key="4">
    <source>
        <dbReference type="ARBA" id="ARBA00022763"/>
    </source>
</evidence>
<dbReference type="PIRSF" id="PIRSF037677">
    <property type="entry name" value="DNA_mis_repair_Msh6"/>
    <property type="match status" value="1"/>
</dbReference>
<keyword evidence="3 9" id="KW-0547">Nucleotide-binding</keyword>
<evidence type="ECO:0000256" key="3">
    <source>
        <dbReference type="ARBA" id="ARBA00022741"/>
    </source>
</evidence>
<keyword evidence="7 9" id="KW-0234">DNA repair</keyword>
<dbReference type="FunFam" id="3.40.1170.10:FF:000001">
    <property type="entry name" value="DNA mismatch repair protein MutS"/>
    <property type="match status" value="1"/>
</dbReference>
<dbReference type="InterPro" id="IPR016151">
    <property type="entry name" value="DNA_mismatch_repair_MutS_N"/>
</dbReference>
<dbReference type="InterPro" id="IPR007695">
    <property type="entry name" value="DNA_mismatch_repair_MutS-lik_N"/>
</dbReference>
<dbReference type="InterPro" id="IPR005748">
    <property type="entry name" value="DNA_mismatch_repair_MutS"/>
</dbReference>
<gene>
    <name evidence="9" type="primary">mutS</name>
    <name evidence="12" type="ORF">A2Y83_05185</name>
</gene>
<evidence type="ECO:0000256" key="1">
    <source>
        <dbReference type="ARBA" id="ARBA00006271"/>
    </source>
</evidence>
<dbReference type="CDD" id="cd03284">
    <property type="entry name" value="ABC_MutS1"/>
    <property type="match status" value="1"/>
</dbReference>
<dbReference type="HAMAP" id="MF_00096">
    <property type="entry name" value="MutS"/>
    <property type="match status" value="1"/>
</dbReference>
<dbReference type="InterPro" id="IPR036678">
    <property type="entry name" value="MutS_con_dom_sf"/>
</dbReference>
<comment type="caution">
    <text evidence="12">The sequence shown here is derived from an EMBL/GenBank/DDBJ whole genome shotgun (WGS) entry which is preliminary data.</text>
</comment>
<dbReference type="AlphaFoldDB" id="A0A1F5S6N6"/>
<accession>A0A1F5S6N6</accession>
<reference evidence="12 13" key="1">
    <citation type="journal article" date="2016" name="Nat. Commun.">
        <title>Thousands of microbial genomes shed light on interconnected biogeochemical processes in an aquifer system.</title>
        <authorList>
            <person name="Anantharaman K."/>
            <person name="Brown C.T."/>
            <person name="Hug L.A."/>
            <person name="Sharon I."/>
            <person name="Castelle C.J."/>
            <person name="Probst A.J."/>
            <person name="Thomas B.C."/>
            <person name="Singh A."/>
            <person name="Wilkins M.J."/>
            <person name="Karaoz U."/>
            <person name="Brodie E.L."/>
            <person name="Williams K.H."/>
            <person name="Hubbard S.S."/>
            <person name="Banfield J.F."/>
        </authorList>
    </citation>
    <scope>NUCLEOTIDE SEQUENCE [LARGE SCALE GENOMIC DNA]</scope>
</reference>
<dbReference type="InterPro" id="IPR027417">
    <property type="entry name" value="P-loop_NTPase"/>
</dbReference>
<evidence type="ECO:0000256" key="8">
    <source>
        <dbReference type="ARBA" id="ARBA00024647"/>
    </source>
</evidence>
<dbReference type="NCBIfam" id="TIGR01070">
    <property type="entry name" value="mutS1"/>
    <property type="match status" value="1"/>
</dbReference>
<feature type="binding site" evidence="9">
    <location>
        <begin position="650"/>
        <end position="657"/>
    </location>
    <ligand>
        <name>ATP</name>
        <dbReference type="ChEBI" id="CHEBI:30616"/>
    </ligand>
</feature>
<dbReference type="InterPro" id="IPR017261">
    <property type="entry name" value="DNA_mismatch_repair_MutS/MSH"/>
</dbReference>
<evidence type="ECO:0000256" key="10">
    <source>
        <dbReference type="RuleBase" id="RU003756"/>
    </source>
</evidence>
<evidence type="ECO:0000256" key="6">
    <source>
        <dbReference type="ARBA" id="ARBA00023125"/>
    </source>
</evidence>
<dbReference type="GO" id="GO:0005524">
    <property type="term" value="F:ATP binding"/>
    <property type="evidence" value="ECO:0007669"/>
    <property type="project" value="UniProtKB-UniRule"/>
</dbReference>
<evidence type="ECO:0000313" key="12">
    <source>
        <dbReference type="EMBL" id="OGF21941.1"/>
    </source>
</evidence>
<dbReference type="EMBL" id="MFFS01000047">
    <property type="protein sequence ID" value="OGF21941.1"/>
    <property type="molecule type" value="Genomic_DNA"/>
</dbReference>
<dbReference type="Proteomes" id="UP000178323">
    <property type="component" value="Unassembled WGS sequence"/>
</dbReference>
<dbReference type="GO" id="GO:0003684">
    <property type="term" value="F:damaged DNA binding"/>
    <property type="evidence" value="ECO:0007669"/>
    <property type="project" value="UniProtKB-UniRule"/>
</dbReference>
<dbReference type="PANTHER" id="PTHR11361">
    <property type="entry name" value="DNA MISMATCH REPAIR PROTEIN MUTS FAMILY MEMBER"/>
    <property type="match status" value="1"/>
</dbReference>
<dbReference type="GO" id="GO:0030983">
    <property type="term" value="F:mismatched DNA binding"/>
    <property type="evidence" value="ECO:0007669"/>
    <property type="project" value="InterPro"/>
</dbReference>
<evidence type="ECO:0000256" key="2">
    <source>
        <dbReference type="ARBA" id="ARBA00021982"/>
    </source>
</evidence>
<proteinExistence type="inferred from homology"/>
<evidence type="ECO:0000256" key="7">
    <source>
        <dbReference type="ARBA" id="ARBA00023204"/>
    </source>
</evidence>
<dbReference type="GO" id="GO:0005829">
    <property type="term" value="C:cytosol"/>
    <property type="evidence" value="ECO:0007669"/>
    <property type="project" value="TreeGrafter"/>
</dbReference>
<dbReference type="SUPFAM" id="SSF53150">
    <property type="entry name" value="DNA repair protein MutS, domain II"/>
    <property type="match status" value="1"/>
</dbReference>
<dbReference type="Pfam" id="PF01624">
    <property type="entry name" value="MutS_I"/>
    <property type="match status" value="1"/>
</dbReference>
<dbReference type="SUPFAM" id="SSF52540">
    <property type="entry name" value="P-loop containing nucleoside triphosphate hydrolases"/>
    <property type="match status" value="1"/>
</dbReference>
<dbReference type="Gene3D" id="3.30.420.110">
    <property type="entry name" value="MutS, connector domain"/>
    <property type="match status" value="1"/>
</dbReference>
<name>A0A1F5S6N6_9BACT</name>
<dbReference type="PANTHER" id="PTHR11361:SF34">
    <property type="entry name" value="DNA MISMATCH REPAIR PROTEIN MSH1, MITOCHONDRIAL"/>
    <property type="match status" value="1"/>
</dbReference>
<dbReference type="InterPro" id="IPR007696">
    <property type="entry name" value="DNA_mismatch_repair_MutS_core"/>
</dbReference>
<dbReference type="NCBIfam" id="NF003810">
    <property type="entry name" value="PRK05399.1"/>
    <property type="match status" value="1"/>
</dbReference>
<dbReference type="FunFam" id="1.10.1420.10:FF:000001">
    <property type="entry name" value="DNA mismatch repair protein MutS"/>
    <property type="match status" value="1"/>
</dbReference>
<dbReference type="Gene3D" id="3.40.50.300">
    <property type="entry name" value="P-loop containing nucleotide triphosphate hydrolases"/>
    <property type="match status" value="1"/>
</dbReference>
<evidence type="ECO:0000313" key="13">
    <source>
        <dbReference type="Proteomes" id="UP000178323"/>
    </source>
</evidence>
<dbReference type="FunFam" id="3.40.50.300:FF:000870">
    <property type="entry name" value="MutS protein homolog 4"/>
    <property type="match status" value="1"/>
</dbReference>
<protein>
    <recommendedName>
        <fullName evidence="2 9">DNA mismatch repair protein MutS</fullName>
    </recommendedName>
</protein>
<evidence type="ECO:0000256" key="5">
    <source>
        <dbReference type="ARBA" id="ARBA00022840"/>
    </source>
</evidence>
<dbReference type="Gene3D" id="3.40.1170.10">
    <property type="entry name" value="DNA repair protein MutS, domain I"/>
    <property type="match status" value="1"/>
</dbReference>
<evidence type="ECO:0000259" key="11">
    <source>
        <dbReference type="PROSITE" id="PS00486"/>
    </source>
</evidence>
<keyword evidence="5 9" id="KW-0067">ATP-binding</keyword>
<dbReference type="Pfam" id="PF05192">
    <property type="entry name" value="MutS_III"/>
    <property type="match status" value="1"/>
</dbReference>
<dbReference type="SMART" id="SM00533">
    <property type="entry name" value="MUTSd"/>
    <property type="match status" value="1"/>
</dbReference>
<dbReference type="PROSITE" id="PS00486">
    <property type="entry name" value="DNA_MISMATCH_REPAIR_2"/>
    <property type="match status" value="1"/>
</dbReference>
<dbReference type="InterPro" id="IPR007860">
    <property type="entry name" value="DNA_mmatch_repair_MutS_con_dom"/>
</dbReference>
<dbReference type="Pfam" id="PF05190">
    <property type="entry name" value="MutS_IV"/>
    <property type="match status" value="1"/>
</dbReference>
<feature type="domain" description="DNA mismatch repair proteins mutS family" evidence="11">
    <location>
        <begin position="724"/>
        <end position="740"/>
    </location>
</feature>
<dbReference type="InterPro" id="IPR045076">
    <property type="entry name" value="MutS"/>
</dbReference>
<comment type="function">
    <text evidence="8 9">This protein is involved in the repair of mismatches in DNA. It is possible that it carries out the mismatch recognition step. This protein has a weak ATPase activity.</text>
</comment>
<dbReference type="GO" id="GO:0006298">
    <property type="term" value="P:mismatch repair"/>
    <property type="evidence" value="ECO:0007669"/>
    <property type="project" value="UniProtKB-UniRule"/>
</dbReference>
<evidence type="ECO:0000256" key="9">
    <source>
        <dbReference type="HAMAP-Rule" id="MF_00096"/>
    </source>
</evidence>
<comment type="similarity">
    <text evidence="1 9 10">Belongs to the DNA mismatch repair MutS family.</text>
</comment>
<dbReference type="SUPFAM" id="SSF48334">
    <property type="entry name" value="DNA repair protein MutS, domain III"/>
    <property type="match status" value="1"/>
</dbReference>
<dbReference type="Pfam" id="PF00488">
    <property type="entry name" value="MutS_V"/>
    <property type="match status" value="1"/>
</dbReference>
<dbReference type="STRING" id="1797985.A2Y83_05185"/>
<dbReference type="SMART" id="SM00534">
    <property type="entry name" value="MUTSac"/>
    <property type="match status" value="1"/>
</dbReference>
<dbReference type="SUPFAM" id="SSF55271">
    <property type="entry name" value="DNA repair protein MutS, domain I"/>
    <property type="match status" value="1"/>
</dbReference>
<dbReference type="InterPro" id="IPR036187">
    <property type="entry name" value="DNA_mismatch_repair_MutS_sf"/>
</dbReference>
<dbReference type="GO" id="GO:0140664">
    <property type="term" value="F:ATP-dependent DNA damage sensor activity"/>
    <property type="evidence" value="ECO:0007669"/>
    <property type="project" value="InterPro"/>
</dbReference>
<keyword evidence="4 9" id="KW-0227">DNA damage</keyword>
<dbReference type="InterPro" id="IPR000432">
    <property type="entry name" value="DNA_mismatch_repair_MutS_C"/>
</dbReference>